<dbReference type="Gene3D" id="2.115.10.20">
    <property type="entry name" value="Glycosyl hydrolase domain, family 43"/>
    <property type="match status" value="1"/>
</dbReference>
<keyword evidence="12 15" id="KW-0326">Glycosidase</keyword>
<evidence type="ECO:0000256" key="14">
    <source>
        <dbReference type="ARBA" id="ARBA00025221"/>
    </source>
</evidence>
<dbReference type="InterPro" id="IPR050727">
    <property type="entry name" value="GH43_arabinanases"/>
</dbReference>
<evidence type="ECO:0000256" key="7">
    <source>
        <dbReference type="ARBA" id="ARBA00022651"/>
    </source>
</evidence>
<comment type="caution">
    <text evidence="19">The sequence shown here is derived from an EMBL/GenBank/DDBJ whole genome shotgun (WGS) entry which is preliminary data.</text>
</comment>
<dbReference type="CDD" id="cd18831">
    <property type="entry name" value="GH43_AnAbnA-like"/>
    <property type="match status" value="1"/>
</dbReference>
<dbReference type="PANTHER" id="PTHR43301:SF7">
    <property type="entry name" value="ARABINAN ENDO-1,5-ALPHA-L-ARABINOSIDASE C"/>
    <property type="match status" value="1"/>
</dbReference>
<evidence type="ECO:0000256" key="5">
    <source>
        <dbReference type="ARBA" id="ARBA00012586"/>
    </source>
</evidence>
<evidence type="ECO:0000256" key="16">
    <source>
        <dbReference type="PIRSR" id="PIRSR606710-1"/>
    </source>
</evidence>
<evidence type="ECO:0000256" key="3">
    <source>
        <dbReference type="ARBA" id="ARBA00004834"/>
    </source>
</evidence>
<comment type="pathway">
    <text evidence="3 15">Glycan metabolism; L-arabinan degradation.</text>
</comment>
<dbReference type="InterPro" id="IPR016840">
    <property type="entry name" value="Glyco_hydro_43_endo_a_Ara-ase"/>
</dbReference>
<evidence type="ECO:0000256" key="10">
    <source>
        <dbReference type="ARBA" id="ARBA00023180"/>
    </source>
</evidence>
<evidence type="ECO:0000256" key="11">
    <source>
        <dbReference type="ARBA" id="ARBA00023277"/>
    </source>
</evidence>
<evidence type="ECO:0000256" key="18">
    <source>
        <dbReference type="SAM" id="SignalP"/>
    </source>
</evidence>
<keyword evidence="8 18" id="KW-0732">Signal</keyword>
<dbReference type="GO" id="GO:0046558">
    <property type="term" value="F:arabinan endo-1,5-alpha-L-arabinosidase activity"/>
    <property type="evidence" value="ECO:0007669"/>
    <property type="project" value="UniProtKB-EC"/>
</dbReference>
<feature type="chain" id="PRO_5040807213" description="Arabinan endo-1,5-alpha-L-arabinosidase" evidence="18">
    <location>
        <begin position="20"/>
        <end position="323"/>
    </location>
</feature>
<gene>
    <name evidence="19" type="ORF">N7456_009318</name>
</gene>
<dbReference type="PIRSF" id="PIRSF026534">
    <property type="entry name" value="Endo_alpha-L-arabinosidase"/>
    <property type="match status" value="1"/>
</dbReference>
<evidence type="ECO:0000256" key="4">
    <source>
        <dbReference type="ARBA" id="ARBA00009865"/>
    </source>
</evidence>
<name>A0A9W9F4Q2_9EURO</name>
<dbReference type="SUPFAM" id="SSF75005">
    <property type="entry name" value="Arabinanase/levansucrase/invertase"/>
    <property type="match status" value="1"/>
</dbReference>
<evidence type="ECO:0000313" key="20">
    <source>
        <dbReference type="Proteomes" id="UP001149165"/>
    </source>
</evidence>
<reference evidence="19" key="1">
    <citation type="submission" date="2022-11" db="EMBL/GenBank/DDBJ databases">
        <authorList>
            <person name="Petersen C."/>
        </authorList>
    </citation>
    <scope>NUCLEOTIDE SEQUENCE</scope>
    <source>
        <strain evidence="19">IBT 30069</strain>
    </source>
</reference>
<feature type="active site" description="Proton acceptor" evidence="16">
    <location>
        <position position="29"/>
    </location>
</feature>
<feature type="active site" description="Proton donor" evidence="16">
    <location>
        <position position="195"/>
    </location>
</feature>
<keyword evidence="20" id="KW-1185">Reference proteome</keyword>
<comment type="similarity">
    <text evidence="4 15">Belongs to the glycosyl hydrolase 43 family.</text>
</comment>
<keyword evidence="9 15" id="KW-0378">Hydrolase</keyword>
<dbReference type="OrthoDB" id="195678at2759"/>
<dbReference type="PANTHER" id="PTHR43301">
    <property type="entry name" value="ARABINAN ENDO-1,5-ALPHA-L-ARABINOSIDASE"/>
    <property type="match status" value="1"/>
</dbReference>
<feature type="site" description="Important for catalytic activity, responsible for pKa modulation of the active site Glu and correct orientation of both the proton donor and substrate" evidence="17">
    <location>
        <position position="144"/>
    </location>
</feature>
<evidence type="ECO:0000256" key="15">
    <source>
        <dbReference type="PIRNR" id="PIRNR026534"/>
    </source>
</evidence>
<evidence type="ECO:0000313" key="19">
    <source>
        <dbReference type="EMBL" id="KAJ5093457.1"/>
    </source>
</evidence>
<evidence type="ECO:0000256" key="6">
    <source>
        <dbReference type="ARBA" id="ARBA00022525"/>
    </source>
</evidence>
<keyword evidence="11" id="KW-0119">Carbohydrate metabolism</keyword>
<evidence type="ECO:0000256" key="13">
    <source>
        <dbReference type="ARBA" id="ARBA00023326"/>
    </source>
</evidence>
<comment type="catalytic activity">
    <reaction evidence="1 15">
        <text>Endohydrolysis of (1-&gt;5)-alpha-arabinofuranosidic linkages in (1-&gt;5)-arabinans.</text>
        <dbReference type="EC" id="3.2.1.99"/>
    </reaction>
</comment>
<dbReference type="EMBL" id="JAPQKH010000006">
    <property type="protein sequence ID" value="KAJ5093457.1"/>
    <property type="molecule type" value="Genomic_DNA"/>
</dbReference>
<keyword evidence="10" id="KW-0325">Glycoprotein</keyword>
<comment type="subcellular location">
    <subcellularLocation>
        <location evidence="2">Secreted</location>
    </subcellularLocation>
</comment>
<evidence type="ECO:0000256" key="12">
    <source>
        <dbReference type="ARBA" id="ARBA00023295"/>
    </source>
</evidence>
<dbReference type="InterPro" id="IPR006710">
    <property type="entry name" value="Glyco_hydro_43"/>
</dbReference>
<dbReference type="Pfam" id="PF04616">
    <property type="entry name" value="Glyco_hydro_43"/>
    <property type="match status" value="1"/>
</dbReference>
<evidence type="ECO:0000256" key="1">
    <source>
        <dbReference type="ARBA" id="ARBA00000375"/>
    </source>
</evidence>
<evidence type="ECO:0000256" key="8">
    <source>
        <dbReference type="ARBA" id="ARBA00022729"/>
    </source>
</evidence>
<keyword evidence="7" id="KW-0858">Xylan degradation</keyword>
<dbReference type="AlphaFoldDB" id="A0A9W9F4Q2"/>
<evidence type="ECO:0000256" key="17">
    <source>
        <dbReference type="PIRSR" id="PIRSR606710-2"/>
    </source>
</evidence>
<feature type="signal peptide" evidence="18">
    <location>
        <begin position="1"/>
        <end position="19"/>
    </location>
</feature>
<dbReference type="GO" id="GO:0005576">
    <property type="term" value="C:extracellular region"/>
    <property type="evidence" value="ECO:0007669"/>
    <property type="project" value="UniProtKB-SubCell"/>
</dbReference>
<keyword evidence="6" id="KW-0964">Secreted</keyword>
<reference evidence="19" key="2">
    <citation type="journal article" date="2023" name="IMA Fungus">
        <title>Comparative genomic study of the Penicillium genus elucidates a diverse pangenome and 15 lateral gene transfer events.</title>
        <authorList>
            <person name="Petersen C."/>
            <person name="Sorensen T."/>
            <person name="Nielsen M.R."/>
            <person name="Sondergaard T.E."/>
            <person name="Sorensen J.L."/>
            <person name="Fitzpatrick D.A."/>
            <person name="Frisvad J.C."/>
            <person name="Nielsen K.L."/>
        </authorList>
    </citation>
    <scope>NUCLEOTIDE SEQUENCE</scope>
    <source>
        <strain evidence="19">IBT 30069</strain>
    </source>
</reference>
<evidence type="ECO:0000256" key="9">
    <source>
        <dbReference type="ARBA" id="ARBA00022801"/>
    </source>
</evidence>
<protein>
    <recommendedName>
        <fullName evidence="5 15">Arabinan endo-1,5-alpha-L-arabinosidase</fullName>
        <ecNumber evidence="5 15">3.2.1.99</ecNumber>
    </recommendedName>
</protein>
<dbReference type="EC" id="3.2.1.99" evidence="5 15"/>
<evidence type="ECO:0000256" key="2">
    <source>
        <dbReference type="ARBA" id="ARBA00004613"/>
    </source>
</evidence>
<comment type="function">
    <text evidence="14">Endo-1,5-alpha-L-arabinanase involved in degradation of pectin. Its preferred substrate is linear 1,5-alpha-L-arabinan.</text>
</comment>
<accession>A0A9W9F4Q2</accession>
<sequence length="323" mass="35090">MLGLFSLFIALAAAYPARGPCTGDCWAHDPAMIQRESDGKYFRFSTGDGVITQTSSSLKGPWTRVGAALPNGSNINQDGLNTTDIWAPDVHYSDETYYMYYVLSKIGTQTSEIGVATSKTLEPGSWTDHGIVGIPANDDYNRIDPNWISIGGKQYLQFGSFWEDIFQVELTSALKVGSNTPYQIAYNASLNHRIEGSFLYEHGDYYYLFFSSGIAGSYTATYPAAGAEYSIRVCRSSSGTGGFVDKAGTKCTESGGTMLLASHNQVYGPGGEGVLTDKDLGPVLYYHYYPLSIKEDGGEGTAGYRYGWDKIGFVDGWPVVEAA</sequence>
<organism evidence="19 20">
    <name type="scientific">Penicillium angulare</name>
    <dbReference type="NCBI Taxonomy" id="116970"/>
    <lineage>
        <taxon>Eukaryota</taxon>
        <taxon>Fungi</taxon>
        <taxon>Dikarya</taxon>
        <taxon>Ascomycota</taxon>
        <taxon>Pezizomycotina</taxon>
        <taxon>Eurotiomycetes</taxon>
        <taxon>Eurotiomycetidae</taxon>
        <taxon>Eurotiales</taxon>
        <taxon>Aspergillaceae</taxon>
        <taxon>Penicillium</taxon>
    </lineage>
</organism>
<dbReference type="Proteomes" id="UP001149165">
    <property type="component" value="Unassembled WGS sequence"/>
</dbReference>
<dbReference type="GO" id="GO:0045493">
    <property type="term" value="P:xylan catabolic process"/>
    <property type="evidence" value="ECO:0007669"/>
    <property type="project" value="UniProtKB-KW"/>
</dbReference>
<keyword evidence="13" id="KW-0624">Polysaccharide degradation</keyword>
<dbReference type="InterPro" id="IPR023296">
    <property type="entry name" value="Glyco_hydro_beta-prop_sf"/>
</dbReference>
<proteinExistence type="inferred from homology"/>